<dbReference type="GO" id="GO:0042732">
    <property type="term" value="P:D-xylose metabolic process"/>
    <property type="evidence" value="ECO:0007669"/>
    <property type="project" value="UniProtKB-KW"/>
</dbReference>
<dbReference type="Gene3D" id="1.10.10.10">
    <property type="entry name" value="Winged helix-like DNA-binding domain superfamily/Winged helix DNA-binding domain"/>
    <property type="match status" value="1"/>
</dbReference>
<dbReference type="AlphaFoldDB" id="A0A7X3FL77"/>
<comment type="function">
    <text evidence="1">Transcriptional repressor of xylose-utilizing enzymes.</text>
</comment>
<name>A0A7X3FL77_9BACL</name>
<evidence type="ECO:0000313" key="5">
    <source>
        <dbReference type="Proteomes" id="UP000490800"/>
    </source>
</evidence>
<organism evidence="4 5">
    <name type="scientific">Paenibacillus lutrae</name>
    <dbReference type="NCBI Taxonomy" id="2078573"/>
    <lineage>
        <taxon>Bacteria</taxon>
        <taxon>Bacillati</taxon>
        <taxon>Bacillota</taxon>
        <taxon>Bacilli</taxon>
        <taxon>Bacillales</taxon>
        <taxon>Paenibacillaceae</taxon>
        <taxon>Paenibacillus</taxon>
    </lineage>
</organism>
<sequence>MQLEKFGSHQLLKSINQQKVVHLIFTEGPISRVELAEKTGLTQQTVTNIVNRLLEEKLVQEGEPVSSTGGRKPVPLTIKGSHLHGIGIVVAGKYVRGSLLDFGFNRLGSFEREVTKYESEQHLLDIIYACMDDLLQHVPDRSTLKGVGLSVQGLVDSRHGVVLRSPGLRWVRIPVKERMEDKYGIPIFIENDVNLLSLKENVNGVLSGSRDNLTIKFDYGIGGAIISDNKLVAGASFVAGEVGHYKAFFGPGAHRCFCGGTGCLTTLASISGLQGNTGQTFEEFLQRLREGRPEALELRERIMTAIGVTVSNLITILNPDQVLLTGRVTEALSEQLMPRLRDTLKTDIPETCRNVELKQLAASPDETALAVGFVMKNLFDVPVDSLSL</sequence>
<dbReference type="SUPFAM" id="SSF46785">
    <property type="entry name" value="Winged helix' DNA-binding domain"/>
    <property type="match status" value="1"/>
</dbReference>
<dbReference type="InterPro" id="IPR043129">
    <property type="entry name" value="ATPase_NBD"/>
</dbReference>
<dbReference type="Pfam" id="PF00480">
    <property type="entry name" value="ROK"/>
    <property type="match status" value="1"/>
</dbReference>
<evidence type="ECO:0000256" key="1">
    <source>
        <dbReference type="ARBA" id="ARBA00002486"/>
    </source>
</evidence>
<dbReference type="SUPFAM" id="SSF53067">
    <property type="entry name" value="Actin-like ATPase domain"/>
    <property type="match status" value="1"/>
</dbReference>
<dbReference type="RefSeq" id="WP_157337688.1">
    <property type="nucleotide sequence ID" value="NZ_RHLK01000011.1"/>
</dbReference>
<protein>
    <submittedName>
        <fullName evidence="4">ROK family protein</fullName>
    </submittedName>
</protein>
<comment type="caution">
    <text evidence="4">The sequence shown here is derived from an EMBL/GenBank/DDBJ whole genome shotgun (WGS) entry which is preliminary data.</text>
</comment>
<evidence type="ECO:0000313" key="4">
    <source>
        <dbReference type="EMBL" id="MVP01352.1"/>
    </source>
</evidence>
<keyword evidence="5" id="KW-1185">Reference proteome</keyword>
<dbReference type="InterPro" id="IPR036390">
    <property type="entry name" value="WH_DNA-bd_sf"/>
</dbReference>
<dbReference type="InterPro" id="IPR000600">
    <property type="entry name" value="ROK"/>
</dbReference>
<evidence type="ECO:0000256" key="3">
    <source>
        <dbReference type="ARBA" id="ARBA00022629"/>
    </source>
</evidence>
<dbReference type="PANTHER" id="PTHR18964:SF149">
    <property type="entry name" value="BIFUNCTIONAL UDP-N-ACETYLGLUCOSAMINE 2-EPIMERASE_N-ACETYLMANNOSAMINE KINASE"/>
    <property type="match status" value="1"/>
</dbReference>
<proteinExistence type="inferred from homology"/>
<reference evidence="4 5" key="1">
    <citation type="journal article" date="2019" name="Microorganisms">
        <title>Paenibacillus lutrae sp. nov., A Chitinolytic Species Isolated from A River Otter in Castril Natural Park, Granada, Spain.</title>
        <authorList>
            <person name="Rodriguez M."/>
            <person name="Reina J.C."/>
            <person name="Bejar V."/>
            <person name="Llamas I."/>
        </authorList>
    </citation>
    <scope>NUCLEOTIDE SEQUENCE [LARGE SCALE GENOMIC DNA]</scope>
    <source>
        <strain evidence="4 5">N10</strain>
    </source>
</reference>
<dbReference type="Gene3D" id="3.30.420.40">
    <property type="match status" value="2"/>
</dbReference>
<evidence type="ECO:0000256" key="2">
    <source>
        <dbReference type="ARBA" id="ARBA00006479"/>
    </source>
</evidence>
<keyword evidence="3" id="KW-0119">Carbohydrate metabolism</keyword>
<dbReference type="Pfam" id="PF13412">
    <property type="entry name" value="HTH_24"/>
    <property type="match status" value="1"/>
</dbReference>
<gene>
    <name evidence="4" type="ORF">EDM21_17795</name>
</gene>
<comment type="similarity">
    <text evidence="2">Belongs to the ROK (NagC/XylR) family.</text>
</comment>
<dbReference type="OrthoDB" id="9796533at2"/>
<dbReference type="PANTHER" id="PTHR18964">
    <property type="entry name" value="ROK (REPRESSOR, ORF, KINASE) FAMILY"/>
    <property type="match status" value="1"/>
</dbReference>
<accession>A0A7X3FL77</accession>
<dbReference type="InterPro" id="IPR036388">
    <property type="entry name" value="WH-like_DNA-bd_sf"/>
</dbReference>
<dbReference type="EMBL" id="RHLK01000011">
    <property type="protein sequence ID" value="MVP01352.1"/>
    <property type="molecule type" value="Genomic_DNA"/>
</dbReference>
<keyword evidence="3" id="KW-0859">Xylose metabolism</keyword>
<dbReference type="Proteomes" id="UP000490800">
    <property type="component" value="Unassembled WGS sequence"/>
</dbReference>